<feature type="region of interest" description="Disordered" evidence="5">
    <location>
        <begin position="225"/>
        <end position="257"/>
    </location>
</feature>
<keyword evidence="2" id="KW-0240">DNA-directed RNA polymerase</keyword>
<sequence length="343" mass="37208">MDSDKPSSTGRKVRFTPKAPAKRKARPASAAAKIEKADDNNEDAEAQKNLLLQRFNELGKHPQRSKVKDKAPVQPTFMHGANRSVTFRGSDLLLDGGLKQSRESDLMDLDDSTKHSVSSPSAVGPSVIKKSSGDESGLKTKEYREPWNYAHTYYPTTLPLRRPYSGDPDILDEAEFGEAAMKLEYDENSISPASELGFLNPDETSENVRLLYLQLPTSLPAIKRSATAKGKEMEHSSGPSSGHRGSMAVNMGAKGSSSQHGCSLEDLNAGHMGKLLVYKSGAVKLKLGETLYNVSPGSDCSFAQDVVAFNTKEKEFCSIGNLDKRAIVTPDIASLLNTVNDLC</sequence>
<evidence type="ECO:0000256" key="1">
    <source>
        <dbReference type="ARBA" id="ARBA00004123"/>
    </source>
</evidence>
<dbReference type="Proteomes" id="UP000813463">
    <property type="component" value="Chromosome 3"/>
</dbReference>
<accession>A0ABM3REY7</accession>
<reference evidence="7" key="2">
    <citation type="submission" date="2025-08" db="UniProtKB">
        <authorList>
            <consortium name="RefSeq"/>
        </authorList>
    </citation>
    <scope>IDENTIFICATION</scope>
    <source>
        <tissue evidence="7">Leaf</tissue>
    </source>
</reference>
<feature type="compositionally biased region" description="Polar residues" evidence="5">
    <location>
        <begin position="1"/>
        <end position="10"/>
    </location>
</feature>
<keyword evidence="6" id="KW-1185">Reference proteome</keyword>
<feature type="compositionally biased region" description="Low complexity" evidence="5">
    <location>
        <begin position="116"/>
        <end position="127"/>
    </location>
</feature>
<evidence type="ECO:0000256" key="2">
    <source>
        <dbReference type="ARBA" id="ARBA00022478"/>
    </source>
</evidence>
<feature type="region of interest" description="Disordered" evidence="5">
    <location>
        <begin position="1"/>
        <end position="45"/>
    </location>
</feature>
<feature type="region of interest" description="Disordered" evidence="5">
    <location>
        <begin position="107"/>
        <end position="139"/>
    </location>
</feature>
<evidence type="ECO:0000256" key="4">
    <source>
        <dbReference type="ARBA" id="ARBA00023242"/>
    </source>
</evidence>
<name>A0ABM3REY7_SPIOL</name>
<gene>
    <name evidence="7" type="primary">LOC110782352</name>
</gene>
<dbReference type="RefSeq" id="XP_056694177.1">
    <property type="nucleotide sequence ID" value="XM_056838199.1"/>
</dbReference>
<feature type="compositionally biased region" description="Basic residues" evidence="5">
    <location>
        <begin position="11"/>
        <end position="26"/>
    </location>
</feature>
<comment type="subcellular location">
    <subcellularLocation>
        <location evidence="1">Nucleus</location>
    </subcellularLocation>
</comment>
<organism evidence="6 7">
    <name type="scientific">Spinacia oleracea</name>
    <name type="common">Spinach</name>
    <dbReference type="NCBI Taxonomy" id="3562"/>
    <lineage>
        <taxon>Eukaryota</taxon>
        <taxon>Viridiplantae</taxon>
        <taxon>Streptophyta</taxon>
        <taxon>Embryophyta</taxon>
        <taxon>Tracheophyta</taxon>
        <taxon>Spermatophyta</taxon>
        <taxon>Magnoliopsida</taxon>
        <taxon>eudicotyledons</taxon>
        <taxon>Gunneridae</taxon>
        <taxon>Pentapetalae</taxon>
        <taxon>Caryophyllales</taxon>
        <taxon>Chenopodiaceae</taxon>
        <taxon>Chenopodioideae</taxon>
        <taxon>Anserineae</taxon>
        <taxon>Spinacia</taxon>
    </lineage>
</organism>
<evidence type="ECO:0008006" key="8">
    <source>
        <dbReference type="Google" id="ProtNLM"/>
    </source>
</evidence>
<keyword evidence="3" id="KW-0804">Transcription</keyword>
<dbReference type="GeneID" id="110782352"/>
<dbReference type="Pfam" id="PF05132">
    <property type="entry name" value="RNA_pol_Rpc4"/>
    <property type="match status" value="1"/>
</dbReference>
<dbReference type="PANTHER" id="PTHR13408">
    <property type="entry name" value="DNA-DIRECTED RNA POLYMERASE III"/>
    <property type="match status" value="1"/>
</dbReference>
<proteinExistence type="predicted"/>
<reference evidence="6" key="1">
    <citation type="journal article" date="2021" name="Nat. Commun.">
        <title>Genomic analyses provide insights into spinach domestication and the genetic basis of agronomic traits.</title>
        <authorList>
            <person name="Cai X."/>
            <person name="Sun X."/>
            <person name="Xu C."/>
            <person name="Sun H."/>
            <person name="Wang X."/>
            <person name="Ge C."/>
            <person name="Zhang Z."/>
            <person name="Wang Q."/>
            <person name="Fei Z."/>
            <person name="Jiao C."/>
            <person name="Wang Q."/>
        </authorList>
    </citation>
    <scope>NUCLEOTIDE SEQUENCE [LARGE SCALE GENOMIC DNA]</scope>
    <source>
        <strain evidence="6">cv. Varoflay</strain>
    </source>
</reference>
<evidence type="ECO:0000313" key="6">
    <source>
        <dbReference type="Proteomes" id="UP000813463"/>
    </source>
</evidence>
<keyword evidence="4" id="KW-0539">Nucleus</keyword>
<evidence type="ECO:0000256" key="5">
    <source>
        <dbReference type="SAM" id="MobiDB-lite"/>
    </source>
</evidence>
<feature type="compositionally biased region" description="Low complexity" evidence="5">
    <location>
        <begin position="236"/>
        <end position="246"/>
    </location>
</feature>
<evidence type="ECO:0000313" key="7">
    <source>
        <dbReference type="RefSeq" id="XP_056694177.1"/>
    </source>
</evidence>
<protein>
    <recommendedName>
        <fullName evidence="8">DNA-directed RNA polymerase III subunit RPC4</fullName>
    </recommendedName>
</protein>
<dbReference type="InterPro" id="IPR007811">
    <property type="entry name" value="RPC4"/>
</dbReference>
<dbReference type="PANTHER" id="PTHR13408:SF0">
    <property type="entry name" value="DNA-DIRECTED RNA POLYMERASE III SUBUNIT RPC4"/>
    <property type="match status" value="1"/>
</dbReference>
<evidence type="ECO:0000256" key="3">
    <source>
        <dbReference type="ARBA" id="ARBA00023163"/>
    </source>
</evidence>